<dbReference type="EMBL" id="OUNC01000003">
    <property type="protein sequence ID" value="SPP26720.1"/>
    <property type="molecule type" value="Genomic_DNA"/>
</dbReference>
<dbReference type="InterPro" id="IPR021352">
    <property type="entry name" value="DUF2971"/>
</dbReference>
<gene>
    <name evidence="1" type="ORF">BTBSAS_110069</name>
</gene>
<evidence type="ECO:0000313" key="1">
    <source>
        <dbReference type="EMBL" id="SPP26720.1"/>
    </source>
</evidence>
<name>A0A2X0QYK3_BROTH</name>
<accession>A0A2X0QYK3</accession>
<dbReference type="RefSeq" id="WP_183117350.1">
    <property type="nucleotide sequence ID" value="NZ_CBCPKC010000009.1"/>
</dbReference>
<evidence type="ECO:0008006" key="3">
    <source>
        <dbReference type="Google" id="ProtNLM"/>
    </source>
</evidence>
<organism evidence="1 2">
    <name type="scientific">Brochothrix thermosphacta</name>
    <name type="common">Microbacterium thermosphactum</name>
    <dbReference type="NCBI Taxonomy" id="2756"/>
    <lineage>
        <taxon>Bacteria</taxon>
        <taxon>Bacillati</taxon>
        <taxon>Bacillota</taxon>
        <taxon>Bacilli</taxon>
        <taxon>Bacillales</taxon>
        <taxon>Listeriaceae</taxon>
        <taxon>Brochothrix</taxon>
    </lineage>
</organism>
<dbReference type="Pfam" id="PF11185">
    <property type="entry name" value="DUF2971"/>
    <property type="match status" value="1"/>
</dbReference>
<reference evidence="2" key="1">
    <citation type="submission" date="2018-04" db="EMBL/GenBank/DDBJ databases">
        <authorList>
            <person name="Illikoud N."/>
        </authorList>
    </citation>
    <scope>NUCLEOTIDE SEQUENCE [LARGE SCALE GENOMIC DNA]</scope>
</reference>
<proteinExistence type="predicted"/>
<sequence>MDNVIEKEDNLKDNTEEDLVKSLYKYSGIDMEPNCCECYECEDCVNKRNKRIKDKLQGEVYFSTPLVFNDIIDSQLKVENNAKDLTDNELSLKLREIYSDTYIKDISNVKKELKTSTDNETVKQVRKEQLEKLGIACFTTDNVNATMWGYYTNNTGVCIEYDTTNLIYDIITSFASQMSKELTELLIEKKYTIENRDKKSKPKRTVYAQTIFHDEKEIVKSLENNSILSNLEPKEQKYFVQNLHTKRLWGKKVTYHSKENLDKIKPNLFENKKSSKISGKYFAKDEFWKHEQEYRFILSLGGRKAIELRQDTIKSITIGANASKETIQKIKENVSKDIPIYKIVVENNRLTVSPYTDN</sequence>
<protein>
    <recommendedName>
        <fullName evidence="3">DUF2971 domain-containing protein</fullName>
    </recommendedName>
</protein>
<evidence type="ECO:0000313" key="2">
    <source>
        <dbReference type="Proteomes" id="UP000270190"/>
    </source>
</evidence>
<dbReference type="AlphaFoldDB" id="A0A2X0QYK3"/>
<dbReference type="Proteomes" id="UP000270190">
    <property type="component" value="Unassembled WGS sequence"/>
</dbReference>